<dbReference type="InterPro" id="IPR001667">
    <property type="entry name" value="DDH_dom"/>
</dbReference>
<dbReference type="Pfam" id="PF02272">
    <property type="entry name" value="DHHA1"/>
    <property type="match status" value="1"/>
</dbReference>
<name>A0A4Q9DQB4_9BACL</name>
<dbReference type="AlphaFoldDB" id="A0A4Q9DQB4"/>
<evidence type="ECO:0000313" key="3">
    <source>
        <dbReference type="EMBL" id="TBL77773.1"/>
    </source>
</evidence>
<dbReference type="Gene3D" id="3.90.1640.10">
    <property type="entry name" value="inorganic pyrophosphatase (n-terminal core)"/>
    <property type="match status" value="1"/>
</dbReference>
<dbReference type="InterPro" id="IPR003156">
    <property type="entry name" value="DHHA1_dom"/>
</dbReference>
<dbReference type="EMBL" id="SIRE01000011">
    <property type="protein sequence ID" value="TBL77773.1"/>
    <property type="molecule type" value="Genomic_DNA"/>
</dbReference>
<protein>
    <submittedName>
        <fullName evidence="3">Bifunctional oligoribonuclease/PAP phosphatase NrnA</fullName>
    </submittedName>
</protein>
<dbReference type="SUPFAM" id="SSF64182">
    <property type="entry name" value="DHH phosphoesterases"/>
    <property type="match status" value="1"/>
</dbReference>
<dbReference type="Proteomes" id="UP000293142">
    <property type="component" value="Unassembled WGS sequence"/>
</dbReference>
<organism evidence="3 4">
    <name type="scientific">Paenibacillus thalictri</name>
    <dbReference type="NCBI Taxonomy" id="2527873"/>
    <lineage>
        <taxon>Bacteria</taxon>
        <taxon>Bacillati</taxon>
        <taxon>Bacillota</taxon>
        <taxon>Bacilli</taxon>
        <taxon>Bacillales</taxon>
        <taxon>Paenibacillaceae</taxon>
        <taxon>Paenibacillus</taxon>
    </lineage>
</organism>
<dbReference type="InterPro" id="IPR038763">
    <property type="entry name" value="DHH_sf"/>
</dbReference>
<keyword evidence="4" id="KW-1185">Reference proteome</keyword>
<gene>
    <name evidence="3" type="ORF">EYB31_16660</name>
</gene>
<reference evidence="3 4" key="1">
    <citation type="submission" date="2019-02" db="EMBL/GenBank/DDBJ databases">
        <title>Paenibacillus sp. nov., isolated from surface-sterilized tissue of Thalictrum simplex L.</title>
        <authorList>
            <person name="Tuo L."/>
        </authorList>
    </citation>
    <scope>NUCLEOTIDE SEQUENCE [LARGE SCALE GENOMIC DNA]</scope>
    <source>
        <strain evidence="3 4">N2SHLJ1</strain>
    </source>
</reference>
<accession>A0A4Q9DQB4</accession>
<evidence type="ECO:0000259" key="2">
    <source>
        <dbReference type="Pfam" id="PF02272"/>
    </source>
</evidence>
<dbReference type="PANTHER" id="PTHR47618:SF1">
    <property type="entry name" value="BIFUNCTIONAL OLIGORIBONUCLEASE AND PAP PHOSPHATASE NRNA"/>
    <property type="match status" value="1"/>
</dbReference>
<dbReference type="GO" id="GO:0003676">
    <property type="term" value="F:nucleic acid binding"/>
    <property type="evidence" value="ECO:0007669"/>
    <property type="project" value="InterPro"/>
</dbReference>
<feature type="domain" description="DHHA1" evidence="2">
    <location>
        <begin position="244"/>
        <end position="328"/>
    </location>
</feature>
<dbReference type="InterPro" id="IPR051319">
    <property type="entry name" value="Oligoribo/pAp-PDE_c-di-AMP_PDE"/>
</dbReference>
<evidence type="ECO:0000313" key="4">
    <source>
        <dbReference type="Proteomes" id="UP000293142"/>
    </source>
</evidence>
<dbReference type="OrthoDB" id="9803668at2"/>
<proteinExistence type="predicted"/>
<sequence>MTHQVSSEYEIQLEAAKRFIVEHDDFLVVAHVQPDGDAAGSTFAVGWMLRQLGKTYTLINEGRMPEKFMFMAGDQPIMNGMANTPDRTFSSIISVDCADHERIGAVRAFFGEHALLLNIDHHATNDRFGQVNLVREDAAATVEVLFDLAVHMNLTLEHSLNVCIYSGLLTDTGGFRYANTTPKVMQTAAEMLRLGVKGHELAERLLEKMTVPQISLIKQSLSTLSFAYNQKLAWVSVTLEDAARFGAAGEDMDGLVNYPRNVEGVEVGMLFKERENGQVKISFRSAGSVDVARFAKTMGGGGHVRAAGCTVSGKLGEVIERVVKEMGQALG</sequence>
<feature type="domain" description="DDH" evidence="1">
    <location>
        <begin position="26"/>
        <end position="167"/>
    </location>
</feature>
<dbReference type="PANTHER" id="PTHR47618">
    <property type="entry name" value="BIFUNCTIONAL OLIGORIBONUCLEASE AND PAP PHOSPHATASE NRNA"/>
    <property type="match status" value="1"/>
</dbReference>
<dbReference type="Pfam" id="PF01368">
    <property type="entry name" value="DHH"/>
    <property type="match status" value="1"/>
</dbReference>
<dbReference type="Gene3D" id="3.10.310.30">
    <property type="match status" value="1"/>
</dbReference>
<comment type="caution">
    <text evidence="3">The sequence shown here is derived from an EMBL/GenBank/DDBJ whole genome shotgun (WGS) entry which is preliminary data.</text>
</comment>
<dbReference type="RefSeq" id="WP_131014505.1">
    <property type="nucleotide sequence ID" value="NZ_SIRE01000011.1"/>
</dbReference>
<evidence type="ECO:0000259" key="1">
    <source>
        <dbReference type="Pfam" id="PF01368"/>
    </source>
</evidence>